<gene>
    <name evidence="7" type="ORF">FKV24_015020</name>
</gene>
<evidence type="ECO:0000256" key="5">
    <source>
        <dbReference type="ARBA" id="ARBA00022989"/>
    </source>
</evidence>
<evidence type="ECO:0000256" key="2">
    <source>
        <dbReference type="ARBA" id="ARBA00007977"/>
    </source>
</evidence>
<dbReference type="AlphaFoldDB" id="A0A508ADV4"/>
<comment type="similarity">
    <text evidence="2">Belongs to the UPF0324 family.</text>
</comment>
<dbReference type="InterPro" id="IPR004630">
    <property type="entry name" value="UPF0324_YeiH-like"/>
</dbReference>
<keyword evidence="5" id="KW-1133">Transmembrane helix</keyword>
<dbReference type="GO" id="GO:0005886">
    <property type="term" value="C:plasma membrane"/>
    <property type="evidence" value="ECO:0007669"/>
    <property type="project" value="UniProtKB-SubCell"/>
</dbReference>
<evidence type="ECO:0000256" key="3">
    <source>
        <dbReference type="ARBA" id="ARBA00022475"/>
    </source>
</evidence>
<organism evidence="7 8">
    <name type="scientific">Marilutibacter maris</name>
    <dbReference type="NCBI Taxonomy" id="1605891"/>
    <lineage>
        <taxon>Bacteria</taxon>
        <taxon>Pseudomonadati</taxon>
        <taxon>Pseudomonadota</taxon>
        <taxon>Gammaproteobacteria</taxon>
        <taxon>Lysobacterales</taxon>
        <taxon>Lysobacteraceae</taxon>
        <taxon>Marilutibacter</taxon>
    </lineage>
</organism>
<dbReference type="Proteomes" id="UP000320431">
    <property type="component" value="Unassembled WGS sequence"/>
</dbReference>
<dbReference type="NCBIfam" id="TIGR00698">
    <property type="entry name" value="YeiH family putative sulfate export transporter"/>
    <property type="match status" value="1"/>
</dbReference>
<keyword evidence="6" id="KW-0472">Membrane</keyword>
<dbReference type="EMBL" id="VICD02000258">
    <property type="protein sequence ID" value="KAB8172294.1"/>
    <property type="molecule type" value="Genomic_DNA"/>
</dbReference>
<evidence type="ECO:0000256" key="6">
    <source>
        <dbReference type="ARBA" id="ARBA00023136"/>
    </source>
</evidence>
<sequence length="353" mass="36872">MFRRLLPQASPLPGLALALLCGLAAMALATLPPFPQLHLGGLTLAIVLGLLVGNLVLEPSTAAGRRDRRLGPACAPGLAVAQRQWLRAGVVLYGLRLDLGDVLALGAPVLLLDATIVVGTLALGLWIGRRWLRLDRQTVLLTAAGSAICGAAAVLATERSLRAQPHKVAIAVATVVVFGTLNIFLYPLLQQWTGLEPRLFGVYTGATVHEVAQVVAIGQQVGGEAADTAVVVKLARVLLLVPFLLWLGWSDRRRERGRAADAGPGGVLASVPWFALGFVAMTVANTWLPIPAALRDALLVLDTVLLAAAMAALGVGTRVSSLKVAGPRPLALAGLLFLFLTLGGYGLTVWLLG</sequence>
<evidence type="ECO:0000256" key="4">
    <source>
        <dbReference type="ARBA" id="ARBA00022692"/>
    </source>
</evidence>
<comment type="subcellular location">
    <subcellularLocation>
        <location evidence="1">Cell membrane</location>
        <topology evidence="1">Multi-pass membrane protein</topology>
    </subcellularLocation>
</comment>
<evidence type="ECO:0000256" key="1">
    <source>
        <dbReference type="ARBA" id="ARBA00004651"/>
    </source>
</evidence>
<proteinExistence type="inferred from homology"/>
<reference evidence="7 8" key="1">
    <citation type="submission" date="2019-10" db="EMBL/GenBank/DDBJ databases">
        <title>Lysobacter alkalisoli sp. nov., isolated from saline-alkaline soil.</title>
        <authorList>
            <person name="Sun J.-Q."/>
        </authorList>
    </citation>
    <scope>NUCLEOTIDE SEQUENCE [LARGE SCALE GENOMIC DNA]</scope>
    <source>
        <strain evidence="7 8">KCTC 42381</strain>
    </source>
</reference>
<dbReference type="PANTHER" id="PTHR30106">
    <property type="entry name" value="INNER MEMBRANE PROTEIN YEIH-RELATED"/>
    <property type="match status" value="1"/>
</dbReference>
<keyword evidence="3" id="KW-1003">Cell membrane</keyword>
<protein>
    <submittedName>
        <fullName evidence="7">Putative sulfate exporter family transporter</fullName>
    </submittedName>
</protein>
<dbReference type="PANTHER" id="PTHR30106:SF2">
    <property type="entry name" value="UPF0324 INNER MEMBRANE PROTEIN YEIH"/>
    <property type="match status" value="1"/>
</dbReference>
<evidence type="ECO:0000313" key="7">
    <source>
        <dbReference type="EMBL" id="KAB8172294.1"/>
    </source>
</evidence>
<keyword evidence="4" id="KW-0812">Transmembrane</keyword>
<name>A0A508ADV4_9GAMM</name>
<dbReference type="Pfam" id="PF03601">
    <property type="entry name" value="Cons_hypoth698"/>
    <property type="match status" value="1"/>
</dbReference>
<accession>A0A508ADV4</accession>
<dbReference type="RefSeq" id="WP_141482964.1">
    <property type="nucleotide sequence ID" value="NZ_VICD02000258.1"/>
</dbReference>
<evidence type="ECO:0000313" key="8">
    <source>
        <dbReference type="Proteomes" id="UP000320431"/>
    </source>
</evidence>
<comment type="caution">
    <text evidence="7">The sequence shown here is derived from an EMBL/GenBank/DDBJ whole genome shotgun (WGS) entry which is preliminary data.</text>
</comment>
<dbReference type="InterPro" id="IPR018383">
    <property type="entry name" value="UPF0324_pro"/>
</dbReference>